<dbReference type="InterPro" id="IPR023213">
    <property type="entry name" value="CAT-like_dom_sf"/>
</dbReference>
<dbReference type="InterPro" id="IPR009081">
    <property type="entry name" value="PP-bd_ACP"/>
</dbReference>
<dbReference type="Gene3D" id="3.30.559.30">
    <property type="entry name" value="Nonribosomal peptide synthetase, condensation domain"/>
    <property type="match status" value="1"/>
</dbReference>
<dbReference type="PROSITE" id="PS00012">
    <property type="entry name" value="PHOSPHOPANTETHEINE"/>
    <property type="match status" value="1"/>
</dbReference>
<dbReference type="RefSeq" id="WP_081174647.1">
    <property type="nucleotide sequence ID" value="NZ_MSPX01000003.1"/>
</dbReference>
<dbReference type="Pfam" id="PF00501">
    <property type="entry name" value="AMP-binding"/>
    <property type="match status" value="1"/>
</dbReference>
<accession>A0ABX3PH40</accession>
<evidence type="ECO:0000313" key="7">
    <source>
        <dbReference type="EMBL" id="OQP87456.1"/>
    </source>
</evidence>
<dbReference type="EMBL" id="MSPX01000003">
    <property type="protein sequence ID" value="OQP87456.1"/>
    <property type="molecule type" value="Genomic_DNA"/>
</dbReference>
<dbReference type="InterPro" id="IPR001242">
    <property type="entry name" value="Condensation_dom"/>
</dbReference>
<evidence type="ECO:0000256" key="5">
    <source>
        <dbReference type="ARBA" id="ARBA00022723"/>
    </source>
</evidence>
<dbReference type="InterPro" id="IPR025110">
    <property type="entry name" value="AMP-bd_C"/>
</dbReference>
<dbReference type="Gene3D" id="3.30.559.10">
    <property type="entry name" value="Chloramphenicol acetyltransferase-like domain"/>
    <property type="match status" value="1"/>
</dbReference>
<evidence type="ECO:0000256" key="2">
    <source>
        <dbReference type="ARBA" id="ARBA00022450"/>
    </source>
</evidence>
<dbReference type="PROSITE" id="PS50075">
    <property type="entry name" value="CARRIER"/>
    <property type="match status" value="1"/>
</dbReference>
<gene>
    <name evidence="7" type="ORF">BTR14_05860</name>
</gene>
<dbReference type="Proteomes" id="UP000192652">
    <property type="component" value="Unassembled WGS sequence"/>
</dbReference>
<dbReference type="PANTHER" id="PTHR45527:SF1">
    <property type="entry name" value="FATTY ACID SYNTHASE"/>
    <property type="match status" value="1"/>
</dbReference>
<feature type="domain" description="Carrier" evidence="6">
    <location>
        <begin position="1036"/>
        <end position="1111"/>
    </location>
</feature>
<dbReference type="InterPro" id="IPR010071">
    <property type="entry name" value="AA_adenyl_dom"/>
</dbReference>
<keyword evidence="4" id="KW-0436">Ligase</keyword>
<dbReference type="InterPro" id="IPR036291">
    <property type="entry name" value="NAD(P)-bd_dom_sf"/>
</dbReference>
<dbReference type="InterPro" id="IPR006162">
    <property type="entry name" value="Ppantetheine_attach_site"/>
</dbReference>
<keyword evidence="2" id="KW-0596">Phosphopantetheine</keyword>
<keyword evidence="5" id="KW-0479">Metal-binding</keyword>
<protein>
    <submittedName>
        <fullName evidence="7">Non-ribosomal peptide synthetase</fullName>
    </submittedName>
</protein>
<dbReference type="Gene3D" id="2.30.38.10">
    <property type="entry name" value="Luciferase, Domain 3"/>
    <property type="match status" value="1"/>
</dbReference>
<name>A0ABX3PH40_9HYPH</name>
<comment type="caution">
    <text evidence="7">The sequence shown here is derived from an EMBL/GenBank/DDBJ whole genome shotgun (WGS) entry which is preliminary data.</text>
</comment>
<evidence type="ECO:0000259" key="6">
    <source>
        <dbReference type="PROSITE" id="PS50075"/>
    </source>
</evidence>
<sequence>MRPQASVAALLEDLSRQEIRVWAEGDRLRCAGPQAALTPDLSERLRRLKADILTHLAREANGRTIPARNDPAPPLSFAQERLWFMERMMPQAGIHHMALAAEALGPLDLDRLAQALAAVIRRHAILRTRIGLRDGAPVQAIEAAAPAGFPAALSGAFEVIDRRDQPLSLEERESLLHAEARRAFDLARQSPLRLSVVRLAPERALIMLTLHHIAGDGWSLEILLRELADAYRPEGQDTKPPLPIQYGDFAAWQRDHLAGPAAEPALAFWQQHLAAPLPATRLTGDFPRPAVQAHQGALEPVRIGRETADRLRVLSSATGATLFATLFTAFAVLVHRLTGQTDLVIGTPVANRRHIETEGLIGLFVNPLPVRLRLRPAEPFRESLRRTQDTLWQVLAHQDLPFERLVEIANPARDPSMHPLFQLKFQLDAPSPDTIDLPGVTLTRLARADGVAKLDLSLNLQETGAGLDGAFEFDTALFRPQTVAALARAFETLVEGLAARPETVLAALPLLSADDHARQIRSWNATQTAYDRAAFFPALFEAQVERDPDAIALVQAVDGQRRTESYGALNGRANQIAHMLRAQGVEPERVVAIALERGFDMVAAWLGVLKAGGAYLPLDPAYPSGRIAAMLEDSGATLVLTTSAISLPDPLPSTARRIDLDLDWPQDASTEDPVSVSHQGDLAYLIYTSGSTGRPKGVMVEHRGLVNLVKDKIRVCAVGPDDCVLQFFSFSFDASIPELVMALSAGARLVLLAPDEVLPGPALARRIEEEGVTHLTMTPSALVALPAGPYPALRLVLTGGEAPTPELIARWGAGRRFINAYGPTETTVNASMVACAAGETAEAVLRPAANKQLYVLDAHLEPLPPGVPGELHIGGLGIARGYHKRAALTAERFVPDPFATKDAPGLLYRTGDRACQLPDGRIRLLGRMDDQVKIRGYRIEPGEIEAMLLAHPQLAAAAVTVRELEGEKRILAYAVARDEDRLDPLALRAWLAQRLPRFLVPDAVIPLEHLPLTVNGKVDLAALPLPATLGEGTGRPPRGAMEEAIAACFSAVLGDRPVAATDDFFAIGGHSLLATRLCALAKERFGLEIAILDLFNAPTVEALAHHLAGGQDRAIAHAPELEQDIRLDPAIRPATTEAALYPPRTVLLTGATGFVGAYLLQALLRDPAREVTCLVRGADGLERLRRALSAYGLWQEDMAPRLRVVAGDLASPGLGLSRQETARLGESVDAILHNGAEVHHLHPYERLRAANVLGTAELLRLAAAGRGRPFHLISSLSALTRQGGGGPIRESDPVTAFPPPSGGYNRTKWASEHLVEAARARGLVATLYRPGAISGASDSGAFNADDILCRMMQGYLRSGAAPEGETLLAMLPVDYLARAVVWLMDRPDAAGQTFHLLHSSPVSSARLFEAAAQEGLELKRLSRPEWRALLAQIAREDATHPLAPLMGLLEQDVTGEDGPGGNGPRPIDHARTRAALAEAPFAEPPLDTALLRLYLRAFLRAGALDPSRKEEHRHG</sequence>
<dbReference type="SMART" id="SM00823">
    <property type="entry name" value="PKS_PP"/>
    <property type="match status" value="1"/>
</dbReference>
<dbReference type="InterPro" id="IPR020806">
    <property type="entry name" value="PKS_PP-bd"/>
</dbReference>
<dbReference type="SUPFAM" id="SSF56801">
    <property type="entry name" value="Acetyl-CoA synthetase-like"/>
    <property type="match status" value="1"/>
</dbReference>
<evidence type="ECO:0000313" key="8">
    <source>
        <dbReference type="Proteomes" id="UP000192652"/>
    </source>
</evidence>
<dbReference type="InterPro" id="IPR044894">
    <property type="entry name" value="TubC_N_sf"/>
</dbReference>
<dbReference type="Pfam" id="PF00668">
    <property type="entry name" value="Condensation"/>
    <property type="match status" value="1"/>
</dbReference>
<dbReference type="InterPro" id="IPR000873">
    <property type="entry name" value="AMP-dep_synth/lig_dom"/>
</dbReference>
<dbReference type="Pfam" id="PF13193">
    <property type="entry name" value="AMP-binding_C"/>
    <property type="match status" value="1"/>
</dbReference>
<comment type="cofactor">
    <cofactor evidence="1">
        <name>pantetheine 4'-phosphate</name>
        <dbReference type="ChEBI" id="CHEBI:47942"/>
    </cofactor>
</comment>
<dbReference type="SUPFAM" id="SSF52777">
    <property type="entry name" value="CoA-dependent acyltransferases"/>
    <property type="match status" value="2"/>
</dbReference>
<evidence type="ECO:0000256" key="4">
    <source>
        <dbReference type="ARBA" id="ARBA00022598"/>
    </source>
</evidence>
<reference evidence="7 8" key="1">
    <citation type="journal article" date="2017" name="Antonie Van Leeuwenhoek">
        <title>Rhizobium rhizosphaerae sp. nov., a novel species isolated from rice rhizosphere.</title>
        <authorList>
            <person name="Zhao J.J."/>
            <person name="Zhang J."/>
            <person name="Zhang R.J."/>
            <person name="Zhang C.W."/>
            <person name="Yin H.Q."/>
            <person name="Zhang X.X."/>
        </authorList>
    </citation>
    <scope>NUCLEOTIDE SEQUENCE [LARGE SCALE GENOMIC DNA]</scope>
    <source>
        <strain evidence="7 8">RD15</strain>
    </source>
</reference>
<dbReference type="InterPro" id="IPR045851">
    <property type="entry name" value="AMP-bd_C_sf"/>
</dbReference>
<dbReference type="Gene3D" id="3.40.50.720">
    <property type="entry name" value="NAD(P)-binding Rossmann-like Domain"/>
    <property type="match status" value="1"/>
</dbReference>
<proteinExistence type="predicted"/>
<dbReference type="InterPro" id="IPR041464">
    <property type="entry name" value="TubC_N"/>
</dbReference>
<dbReference type="CDD" id="cd19531">
    <property type="entry name" value="LCL_NRPS-like"/>
    <property type="match status" value="1"/>
</dbReference>
<dbReference type="SUPFAM" id="SSF51735">
    <property type="entry name" value="NAD(P)-binding Rossmann-fold domains"/>
    <property type="match status" value="1"/>
</dbReference>
<dbReference type="InterPro" id="IPR020845">
    <property type="entry name" value="AMP-binding_CS"/>
</dbReference>
<dbReference type="PROSITE" id="PS00455">
    <property type="entry name" value="AMP_BINDING"/>
    <property type="match status" value="1"/>
</dbReference>
<dbReference type="CDD" id="cd05235">
    <property type="entry name" value="SDR_e1"/>
    <property type="match status" value="1"/>
</dbReference>
<dbReference type="SUPFAM" id="SSF47336">
    <property type="entry name" value="ACP-like"/>
    <property type="match status" value="1"/>
</dbReference>
<keyword evidence="3" id="KW-0597">Phosphoprotein</keyword>
<organism evidence="7 8">
    <name type="scientific">Xaviernesmea rhizosphaerae</name>
    <dbReference type="NCBI Taxonomy" id="1672749"/>
    <lineage>
        <taxon>Bacteria</taxon>
        <taxon>Pseudomonadati</taxon>
        <taxon>Pseudomonadota</taxon>
        <taxon>Alphaproteobacteria</taxon>
        <taxon>Hyphomicrobiales</taxon>
        <taxon>Rhizobiaceae</taxon>
        <taxon>Rhizobium/Agrobacterium group</taxon>
        <taxon>Xaviernesmea</taxon>
    </lineage>
</organism>
<dbReference type="Pfam" id="PF18563">
    <property type="entry name" value="TubC_N"/>
    <property type="match status" value="1"/>
</dbReference>
<keyword evidence="8" id="KW-1185">Reference proteome</keyword>
<evidence type="ECO:0000256" key="3">
    <source>
        <dbReference type="ARBA" id="ARBA00022553"/>
    </source>
</evidence>
<dbReference type="Pfam" id="PF07993">
    <property type="entry name" value="NAD_binding_4"/>
    <property type="match status" value="1"/>
</dbReference>
<dbReference type="PANTHER" id="PTHR45527">
    <property type="entry name" value="NONRIBOSOMAL PEPTIDE SYNTHETASE"/>
    <property type="match status" value="1"/>
</dbReference>
<dbReference type="NCBIfam" id="TIGR01746">
    <property type="entry name" value="Thioester-redct"/>
    <property type="match status" value="1"/>
</dbReference>
<dbReference type="InterPro" id="IPR010080">
    <property type="entry name" value="Thioester_reductase-like_dom"/>
</dbReference>
<dbReference type="InterPro" id="IPR036736">
    <property type="entry name" value="ACP-like_sf"/>
</dbReference>
<evidence type="ECO:0000256" key="1">
    <source>
        <dbReference type="ARBA" id="ARBA00001957"/>
    </source>
</evidence>
<dbReference type="Gene3D" id="1.10.1200.10">
    <property type="entry name" value="ACP-like"/>
    <property type="match status" value="1"/>
</dbReference>
<dbReference type="Gene3D" id="1.10.10.1830">
    <property type="entry name" value="Non-ribosomal peptide synthase, adenylation domain"/>
    <property type="match status" value="1"/>
</dbReference>
<dbReference type="InterPro" id="IPR013120">
    <property type="entry name" value="FAR_NAD-bd"/>
</dbReference>
<dbReference type="Gene3D" id="3.40.50.980">
    <property type="match status" value="2"/>
</dbReference>
<dbReference type="NCBIfam" id="TIGR01733">
    <property type="entry name" value="AA-adenyl-dom"/>
    <property type="match status" value="1"/>
</dbReference>
<dbReference type="Gene3D" id="3.30.300.30">
    <property type="match status" value="1"/>
</dbReference>
<dbReference type="Pfam" id="PF00550">
    <property type="entry name" value="PP-binding"/>
    <property type="match status" value="1"/>
</dbReference>